<evidence type="ECO:0000313" key="8">
    <source>
        <dbReference type="Proteomes" id="UP000006044"/>
    </source>
</evidence>
<keyword evidence="3" id="KW-0732">Signal</keyword>
<feature type="domain" description="CzcB-like barrel-sandwich hybrid" evidence="6">
    <location>
        <begin position="69"/>
        <end position="182"/>
    </location>
</feature>
<dbReference type="AlphaFoldDB" id="K0X753"/>
<feature type="domain" description="CusB-like beta-barrel" evidence="4">
    <location>
        <begin position="196"/>
        <end position="269"/>
    </location>
</feature>
<dbReference type="InterPro" id="IPR058647">
    <property type="entry name" value="BSH_CzcB-like"/>
</dbReference>
<evidence type="ECO:0000256" key="3">
    <source>
        <dbReference type="SAM" id="SignalP"/>
    </source>
</evidence>
<dbReference type="InterPro" id="IPR006143">
    <property type="entry name" value="RND_pump_MFP"/>
</dbReference>
<dbReference type="Gene3D" id="2.40.30.170">
    <property type="match status" value="1"/>
</dbReference>
<proteinExistence type="inferred from homology"/>
<dbReference type="Pfam" id="PF25967">
    <property type="entry name" value="RND-MFP_C"/>
    <property type="match status" value="1"/>
</dbReference>
<reference evidence="7 8" key="1">
    <citation type="submission" date="2012-08" db="EMBL/GenBank/DDBJ databases">
        <title>The Genome Sequence of Barnesiella intestinihominis YIT 11860.</title>
        <authorList>
            <consortium name="The Broad Institute Genome Sequencing Platform"/>
            <person name="Earl A."/>
            <person name="Ward D."/>
            <person name="Feldgarden M."/>
            <person name="Gevers D."/>
            <person name="Morotomi M."/>
            <person name="Walker B."/>
            <person name="Young S.K."/>
            <person name="Zeng Q."/>
            <person name="Gargeya S."/>
            <person name="Fitzgerald M."/>
            <person name="Haas B."/>
            <person name="Abouelleil A."/>
            <person name="Alvarado L."/>
            <person name="Arachchi H.M."/>
            <person name="Berlin A.M."/>
            <person name="Chapman S.B."/>
            <person name="Goldberg J."/>
            <person name="Griggs A."/>
            <person name="Gujja S."/>
            <person name="Hansen M."/>
            <person name="Howarth C."/>
            <person name="Imamovic A."/>
            <person name="Larimer J."/>
            <person name="McCowen C."/>
            <person name="Montmayeur A."/>
            <person name="Murphy C."/>
            <person name="Neiman D."/>
            <person name="Pearson M."/>
            <person name="Priest M."/>
            <person name="Roberts A."/>
            <person name="Saif S."/>
            <person name="Shea T."/>
            <person name="Sisk P."/>
            <person name="Sykes S."/>
            <person name="Wortman J."/>
            <person name="Nusbaum C."/>
            <person name="Birren B."/>
        </authorList>
    </citation>
    <scope>NUCLEOTIDE SEQUENCE [LARGE SCALE GENOMIC DNA]</scope>
    <source>
        <strain evidence="7 8">YIT 11860</strain>
    </source>
</reference>
<evidence type="ECO:0000256" key="1">
    <source>
        <dbReference type="ARBA" id="ARBA00009477"/>
    </source>
</evidence>
<dbReference type="PATRIC" id="fig|742726.3.peg.410"/>
<dbReference type="Proteomes" id="UP000006044">
    <property type="component" value="Unassembled WGS sequence"/>
</dbReference>
<dbReference type="Pfam" id="PF25973">
    <property type="entry name" value="BSH_CzcB"/>
    <property type="match status" value="1"/>
</dbReference>
<dbReference type="EMBL" id="ADLE01000001">
    <property type="protein sequence ID" value="EJZ66221.1"/>
    <property type="molecule type" value="Genomic_DNA"/>
</dbReference>
<dbReference type="Gene3D" id="2.40.50.100">
    <property type="match status" value="1"/>
</dbReference>
<dbReference type="STRING" id="742726.HMPREF9448_00398"/>
<sequence length="344" mass="37292">MKRNGKAFAYLFLAVWSMTSIGCTSSSKEERAVREIPVKTWTVSFREGVYTRSYIGEIEGESSSSLSFQVPGYVECIYVKEGQRVERGELLARLDETTLQSTYDAALSTLKQAEDAYARMEQLHKSGSLPEIKWVEVQSSLQQARSMEQIAKKNLKDVELRAPYSGIIAQKSIDTGSTVLPGVPAFKLMKIDWVNVNISVPENEVADVKMGADVTVTVAALGGKSFSGKITEKGIAADPLAHTYKALARIENRQGELLPGMVCVVNMGSRNNSQIVIPNSVVQVDYNGDHFVWLCNDGVAVKQTVSVGALSGNGVIISSGLAVGDKVIVEGASKVSENMKVSEQ</sequence>
<evidence type="ECO:0000256" key="2">
    <source>
        <dbReference type="SAM" id="Coils"/>
    </source>
</evidence>
<evidence type="ECO:0000313" key="7">
    <source>
        <dbReference type="EMBL" id="EJZ66221.1"/>
    </source>
</evidence>
<gene>
    <name evidence="7" type="ORF">HMPREF9448_00398</name>
</gene>
<feature type="domain" description="Multidrug resistance protein MdtA-like C-terminal permuted SH3" evidence="5">
    <location>
        <begin position="275"/>
        <end position="333"/>
    </location>
</feature>
<dbReference type="RefSeq" id="WP_008860895.1">
    <property type="nucleotide sequence ID" value="NZ_JH815203.1"/>
</dbReference>
<dbReference type="SUPFAM" id="SSF111369">
    <property type="entry name" value="HlyD-like secretion proteins"/>
    <property type="match status" value="1"/>
</dbReference>
<dbReference type="InterPro" id="IPR058627">
    <property type="entry name" value="MdtA-like_C"/>
</dbReference>
<keyword evidence="8" id="KW-1185">Reference proteome</keyword>
<evidence type="ECO:0000259" key="6">
    <source>
        <dbReference type="Pfam" id="PF25973"/>
    </source>
</evidence>
<dbReference type="PROSITE" id="PS51257">
    <property type="entry name" value="PROKAR_LIPOPROTEIN"/>
    <property type="match status" value="1"/>
</dbReference>
<dbReference type="GO" id="GO:1990281">
    <property type="term" value="C:efflux pump complex"/>
    <property type="evidence" value="ECO:0007669"/>
    <property type="project" value="TreeGrafter"/>
</dbReference>
<dbReference type="Pfam" id="PF25954">
    <property type="entry name" value="Beta-barrel_RND_2"/>
    <property type="match status" value="1"/>
</dbReference>
<accession>K0X753</accession>
<evidence type="ECO:0000259" key="4">
    <source>
        <dbReference type="Pfam" id="PF25954"/>
    </source>
</evidence>
<keyword evidence="2" id="KW-0175">Coiled coil</keyword>
<dbReference type="eggNOG" id="COG0845">
    <property type="taxonomic scope" value="Bacteria"/>
</dbReference>
<comment type="similarity">
    <text evidence="1">Belongs to the membrane fusion protein (MFP) (TC 8.A.1) family.</text>
</comment>
<dbReference type="Gene3D" id="2.40.420.20">
    <property type="match status" value="1"/>
</dbReference>
<dbReference type="OrthoDB" id="9798190at2"/>
<feature type="chain" id="PRO_5003843563" evidence="3">
    <location>
        <begin position="23"/>
        <end position="344"/>
    </location>
</feature>
<dbReference type="GeneID" id="77847749"/>
<dbReference type="GO" id="GO:0015562">
    <property type="term" value="F:efflux transmembrane transporter activity"/>
    <property type="evidence" value="ECO:0007669"/>
    <property type="project" value="TreeGrafter"/>
</dbReference>
<comment type="caution">
    <text evidence="7">The sequence shown here is derived from an EMBL/GenBank/DDBJ whole genome shotgun (WGS) entry which is preliminary data.</text>
</comment>
<evidence type="ECO:0000259" key="5">
    <source>
        <dbReference type="Pfam" id="PF25967"/>
    </source>
</evidence>
<name>K0X753_9BACT</name>
<dbReference type="PANTHER" id="PTHR30469:SF20">
    <property type="entry name" value="EFFLUX RND TRANSPORTER PERIPLASMIC ADAPTOR SUBUNIT"/>
    <property type="match status" value="1"/>
</dbReference>
<protein>
    <submittedName>
        <fullName evidence="7">Efflux transporter, RND family, MFP subunit</fullName>
    </submittedName>
</protein>
<feature type="coiled-coil region" evidence="2">
    <location>
        <begin position="103"/>
        <end position="161"/>
    </location>
</feature>
<dbReference type="NCBIfam" id="TIGR01730">
    <property type="entry name" value="RND_mfp"/>
    <property type="match status" value="1"/>
</dbReference>
<feature type="signal peptide" evidence="3">
    <location>
        <begin position="1"/>
        <end position="22"/>
    </location>
</feature>
<dbReference type="InterPro" id="IPR058792">
    <property type="entry name" value="Beta-barrel_RND_2"/>
</dbReference>
<dbReference type="HOGENOM" id="CLU_018816_1_0_10"/>
<dbReference type="PANTHER" id="PTHR30469">
    <property type="entry name" value="MULTIDRUG RESISTANCE PROTEIN MDTA"/>
    <property type="match status" value="1"/>
</dbReference>
<organism evidence="7 8">
    <name type="scientific">Barnesiella intestinihominis YIT 11860</name>
    <dbReference type="NCBI Taxonomy" id="742726"/>
    <lineage>
        <taxon>Bacteria</taxon>
        <taxon>Pseudomonadati</taxon>
        <taxon>Bacteroidota</taxon>
        <taxon>Bacteroidia</taxon>
        <taxon>Bacteroidales</taxon>
        <taxon>Barnesiellaceae</taxon>
        <taxon>Barnesiella</taxon>
    </lineage>
</organism>